<dbReference type="Proteomes" id="UP000324748">
    <property type="component" value="Unassembled WGS sequence"/>
</dbReference>
<dbReference type="EMBL" id="VDEP01000339">
    <property type="protein sequence ID" value="KAA1100785.1"/>
    <property type="molecule type" value="Genomic_DNA"/>
</dbReference>
<accession>A0A5B0MTL6</accession>
<reference evidence="3 4" key="1">
    <citation type="submission" date="2019-05" db="EMBL/GenBank/DDBJ databases">
        <title>Emergence of the Ug99 lineage of the wheat stem rust pathogen through somatic hybridization.</title>
        <authorList>
            <person name="Li F."/>
            <person name="Upadhyaya N.M."/>
            <person name="Sperschneider J."/>
            <person name="Matny O."/>
            <person name="Nguyen-Phuc H."/>
            <person name="Mago R."/>
            <person name="Raley C."/>
            <person name="Miller M.E."/>
            <person name="Silverstein K.A.T."/>
            <person name="Henningsen E."/>
            <person name="Hirsch C.D."/>
            <person name="Visser B."/>
            <person name="Pretorius Z.A."/>
            <person name="Steffenson B.J."/>
            <person name="Schwessinger B."/>
            <person name="Dodds P.N."/>
            <person name="Figueroa M."/>
        </authorList>
    </citation>
    <scope>NUCLEOTIDE SEQUENCE [LARGE SCALE GENOMIC DNA]</scope>
    <source>
        <strain evidence="1">21-0</strain>
        <strain evidence="2 4">Ug99</strain>
    </source>
</reference>
<evidence type="ECO:0000313" key="3">
    <source>
        <dbReference type="Proteomes" id="UP000324748"/>
    </source>
</evidence>
<name>A0A5B0MTL6_PUCGR</name>
<gene>
    <name evidence="1" type="ORF">PGT21_023209</name>
    <name evidence="2" type="ORF">PGTUg99_027061</name>
</gene>
<organism evidence="1 3">
    <name type="scientific">Puccinia graminis f. sp. tritici</name>
    <dbReference type="NCBI Taxonomy" id="56615"/>
    <lineage>
        <taxon>Eukaryota</taxon>
        <taxon>Fungi</taxon>
        <taxon>Dikarya</taxon>
        <taxon>Basidiomycota</taxon>
        <taxon>Pucciniomycotina</taxon>
        <taxon>Pucciniomycetes</taxon>
        <taxon>Pucciniales</taxon>
        <taxon>Pucciniaceae</taxon>
        <taxon>Puccinia</taxon>
    </lineage>
</organism>
<sequence>MEESKPPVDRHKVKRHPESTSLKVSWRVVIATGRVPPGYLHSVVEPTPPTSPLASKGGTALVRMRKIPITHPDVALISLVKAFHILIRRGRARLGLDGGSSFCPRGSNSLEGLELLKTAS</sequence>
<keyword evidence="3" id="KW-1185">Reference proteome</keyword>
<proteinExistence type="predicted"/>
<protein>
    <submittedName>
        <fullName evidence="1">Uncharacterized protein</fullName>
    </submittedName>
</protein>
<dbReference type="EMBL" id="VSWC01000132">
    <property type="protein sequence ID" value="KAA1079753.1"/>
    <property type="molecule type" value="Genomic_DNA"/>
</dbReference>
<comment type="caution">
    <text evidence="1">The sequence shown here is derived from an EMBL/GenBank/DDBJ whole genome shotgun (WGS) entry which is preliminary data.</text>
</comment>
<evidence type="ECO:0000313" key="2">
    <source>
        <dbReference type="EMBL" id="KAA1100785.1"/>
    </source>
</evidence>
<evidence type="ECO:0000313" key="4">
    <source>
        <dbReference type="Proteomes" id="UP000325313"/>
    </source>
</evidence>
<dbReference type="AlphaFoldDB" id="A0A5B0MTL6"/>
<dbReference type="Proteomes" id="UP000325313">
    <property type="component" value="Unassembled WGS sequence"/>
</dbReference>
<evidence type="ECO:0000313" key="1">
    <source>
        <dbReference type="EMBL" id="KAA1079753.1"/>
    </source>
</evidence>